<dbReference type="Proteomes" id="UP000515152">
    <property type="component" value="Chromosome 8"/>
</dbReference>
<proteinExistence type="predicted"/>
<accession>A0A6P8FV20</accession>
<sequence>MATSKAFLTGSSDLDQVHKIVCKVGPLTRHQQDLYFKNPIFAMARLPNVQLPKDHRKKFYQLPIILADLVDACFQIDPAERATCAKLLNHRYFTKDQFSERCIPEIQASVMRDAKYYNTQWSHNGAVEQAEEPSVCSSSTGKRRVRDIEKDRRGKEDMTEPNYSRASWRHGRVMVDSPVIHTTASSPEMMAEKIIFTMPRISQCNNLLGAVSSTMEINKTRANKVKRRPSPSDIALVNSQQAEGRVQLQCDGQGLQVEMASMTKKKVRTVGDVRFPGLPIVGHQMELKHTDVKPAKHSRREQRKCDDSRIPTLFQFDTDLGNK</sequence>
<dbReference type="OrthoDB" id="548217at2759"/>
<dbReference type="AlphaFoldDB" id="A0A6P8FV20"/>
<protein>
    <submittedName>
        <fullName evidence="2">Cyclin-dependent kinase-like 3</fullName>
    </submittedName>
</protein>
<dbReference type="GeneID" id="105893189"/>
<keyword evidence="1" id="KW-1185">Reference proteome</keyword>
<gene>
    <name evidence="2" type="primary">LOC105893189</name>
</gene>
<name>A0A6P8FV20_CLUHA</name>
<evidence type="ECO:0000313" key="2">
    <source>
        <dbReference type="RefSeq" id="XP_031427301.2"/>
    </source>
</evidence>
<reference evidence="2" key="1">
    <citation type="submission" date="2025-08" db="UniProtKB">
        <authorList>
            <consortium name="RefSeq"/>
        </authorList>
    </citation>
    <scope>IDENTIFICATION</scope>
</reference>
<dbReference type="KEGG" id="char:105893189"/>
<evidence type="ECO:0000313" key="1">
    <source>
        <dbReference type="Proteomes" id="UP000515152"/>
    </source>
</evidence>
<dbReference type="RefSeq" id="XP_031427301.2">
    <property type="nucleotide sequence ID" value="XM_031571441.2"/>
</dbReference>
<organism evidence="1 2">
    <name type="scientific">Clupea harengus</name>
    <name type="common">Atlantic herring</name>
    <dbReference type="NCBI Taxonomy" id="7950"/>
    <lineage>
        <taxon>Eukaryota</taxon>
        <taxon>Metazoa</taxon>
        <taxon>Chordata</taxon>
        <taxon>Craniata</taxon>
        <taxon>Vertebrata</taxon>
        <taxon>Euteleostomi</taxon>
        <taxon>Actinopterygii</taxon>
        <taxon>Neopterygii</taxon>
        <taxon>Teleostei</taxon>
        <taxon>Clupei</taxon>
        <taxon>Clupeiformes</taxon>
        <taxon>Clupeoidei</taxon>
        <taxon>Clupeidae</taxon>
        <taxon>Clupea</taxon>
    </lineage>
</organism>